<accession>R4YQ74</accession>
<gene>
    <name evidence="2" type="ORF">OLEAN_C01130</name>
</gene>
<evidence type="ECO:0000256" key="1">
    <source>
        <dbReference type="SAM" id="MobiDB-lite"/>
    </source>
</evidence>
<keyword evidence="3" id="KW-1185">Reference proteome</keyword>
<evidence type="ECO:0000313" key="3">
    <source>
        <dbReference type="Proteomes" id="UP000032749"/>
    </source>
</evidence>
<name>R4YQ74_OLEAN</name>
<feature type="region of interest" description="Disordered" evidence="1">
    <location>
        <begin position="45"/>
        <end position="64"/>
    </location>
</feature>
<proteinExistence type="predicted"/>
<dbReference type="HOGENOM" id="CLU_2863405_0_0_6"/>
<organism evidence="2 3">
    <name type="scientific">Oleispira antarctica RB-8</name>
    <dbReference type="NCBI Taxonomy" id="698738"/>
    <lineage>
        <taxon>Bacteria</taxon>
        <taxon>Pseudomonadati</taxon>
        <taxon>Pseudomonadota</taxon>
        <taxon>Gammaproteobacteria</taxon>
        <taxon>Oceanospirillales</taxon>
        <taxon>Oceanospirillaceae</taxon>
        <taxon>Oleispira</taxon>
    </lineage>
</organism>
<dbReference type="STRING" id="698738.OLEAN_C01130"/>
<dbReference type="EMBL" id="FO203512">
    <property type="protein sequence ID" value="CCK74289.1"/>
    <property type="molecule type" value="Genomic_DNA"/>
</dbReference>
<evidence type="ECO:0008006" key="4">
    <source>
        <dbReference type="Google" id="ProtNLM"/>
    </source>
</evidence>
<evidence type="ECO:0000313" key="2">
    <source>
        <dbReference type="EMBL" id="CCK74289.1"/>
    </source>
</evidence>
<dbReference type="KEGG" id="oai:OLEAN_C01130"/>
<dbReference type="AlphaFoldDB" id="R4YQ74"/>
<protein>
    <recommendedName>
        <fullName evidence="4">Lipoprotein</fullName>
    </recommendedName>
</protein>
<reference evidence="2 3" key="1">
    <citation type="journal article" date="2013" name="Nat. Commun.">
        <title>Genome sequence and functional genomic analysis of the oil-degrading bacterium Oleispira antarctica.</title>
        <authorList>
            <person name="Kube M."/>
            <person name="Chernikova T.N."/>
            <person name="Al-Ramahi Y."/>
            <person name="Beloqui A."/>
            <person name="Lopez-Cortez N."/>
            <person name="Guazzaroni M.E."/>
            <person name="Heipieper H.J."/>
            <person name="Klages S."/>
            <person name="Kotsyurbenko O.R."/>
            <person name="Langer I."/>
            <person name="Nechitaylo T.Y."/>
            <person name="Lunsdorf H."/>
            <person name="Fernandez M."/>
            <person name="Juarez S."/>
            <person name="Ciordia S."/>
            <person name="Singer A."/>
            <person name="Kagan O."/>
            <person name="Egorova O."/>
            <person name="Petit P.A."/>
            <person name="Stogios P."/>
            <person name="Kim Y."/>
            <person name="Tchigvintsev A."/>
            <person name="Flick R."/>
            <person name="Denaro R."/>
            <person name="Genovese M."/>
            <person name="Albar J.P."/>
            <person name="Reva O.N."/>
            <person name="Martinez-Gomariz M."/>
            <person name="Tran H."/>
            <person name="Ferrer M."/>
            <person name="Savchenko A."/>
            <person name="Yakunin A.F."/>
            <person name="Yakimov M.M."/>
            <person name="Golyshina O.V."/>
            <person name="Reinhardt R."/>
            <person name="Golyshin P.N."/>
        </authorList>
    </citation>
    <scope>NUCLEOTIDE SEQUENCE [LARGE SCALE GENOMIC DNA]</scope>
</reference>
<sequence>MQLLAQIKVQVLTISSWILMISLIGCASEPFVTDEESAAALQADRQNTEFQEKGVPSRPIDKNN</sequence>
<dbReference type="Proteomes" id="UP000032749">
    <property type="component" value="Chromosome"/>
</dbReference>